<dbReference type="PANTHER" id="PTHR32196">
    <property type="entry name" value="ABC TRANSPORTER PERMEASE PROTEIN YPHD-RELATED-RELATED"/>
    <property type="match status" value="1"/>
</dbReference>
<evidence type="ECO:0000256" key="1">
    <source>
        <dbReference type="ARBA" id="ARBA00004651"/>
    </source>
</evidence>
<dbReference type="EMBL" id="BMBA01000013">
    <property type="protein sequence ID" value="GFZ34517.1"/>
    <property type="molecule type" value="Genomic_DNA"/>
</dbReference>
<feature type="transmembrane region" description="Helical" evidence="6">
    <location>
        <begin position="123"/>
        <end position="141"/>
    </location>
</feature>
<feature type="transmembrane region" description="Helical" evidence="6">
    <location>
        <begin position="171"/>
        <end position="191"/>
    </location>
</feature>
<organism evidence="7 8">
    <name type="scientific">Clostridium zeae</name>
    <dbReference type="NCBI Taxonomy" id="2759022"/>
    <lineage>
        <taxon>Bacteria</taxon>
        <taxon>Bacillati</taxon>
        <taxon>Bacillota</taxon>
        <taxon>Clostridia</taxon>
        <taxon>Eubacteriales</taxon>
        <taxon>Clostridiaceae</taxon>
        <taxon>Clostridium</taxon>
    </lineage>
</organism>
<gene>
    <name evidence="7" type="ORF">CSC2_50430</name>
</gene>
<dbReference type="CDD" id="cd06574">
    <property type="entry name" value="TM_PBP1_branched-chain-AA_like"/>
    <property type="match status" value="1"/>
</dbReference>
<keyword evidence="4 6" id="KW-1133">Transmembrane helix</keyword>
<dbReference type="InterPro" id="IPR001851">
    <property type="entry name" value="ABC_transp_permease"/>
</dbReference>
<protein>
    <submittedName>
        <fullName evidence="7">ABC transporter permease</fullName>
    </submittedName>
</protein>
<keyword evidence="5 6" id="KW-0472">Membrane</keyword>
<proteinExistence type="predicted"/>
<accession>A0ABQ1EI59</accession>
<keyword evidence="3 6" id="KW-0812">Transmembrane</keyword>
<dbReference type="Pfam" id="PF02653">
    <property type="entry name" value="BPD_transp_2"/>
    <property type="match status" value="1"/>
</dbReference>
<sequence length="293" mass="31273">MWLSILEQGLIFAIMAQGVYITYRILDFPDMSVDGTFVLGASVAAVFISNGMNPYLATLLAFLAGMLGGSLTALLHIKFNISNILSGILVMLGIYSINLRVMGRPNIPLFNKNTIFNHNLPNVVTILLIVLTTKILFDLFIKTKLGFLLRATGDNHQLVTSLGFNLSVTKLLGLMISNGLVALSGAIMAQYQGFSDITMGTGTIVMGLAAIILGESIFKTFKFLKATTLATLGAILYKGVIAIVLNLGLPPTDLKLITSLIVIVILAIYSKGGKLVFKTANAKNKGGVSLASN</sequence>
<dbReference type="RefSeq" id="WP_206873003.1">
    <property type="nucleotide sequence ID" value="NZ_BMBA01000013.1"/>
</dbReference>
<feature type="transmembrane region" description="Helical" evidence="6">
    <location>
        <begin position="84"/>
        <end position="103"/>
    </location>
</feature>
<evidence type="ECO:0000313" key="8">
    <source>
        <dbReference type="Proteomes" id="UP000663802"/>
    </source>
</evidence>
<keyword evidence="8" id="KW-1185">Reference proteome</keyword>
<comment type="subcellular location">
    <subcellularLocation>
        <location evidence="1">Cell membrane</location>
        <topology evidence="1">Multi-pass membrane protein</topology>
    </subcellularLocation>
</comment>
<dbReference type="Proteomes" id="UP000663802">
    <property type="component" value="Unassembled WGS sequence"/>
</dbReference>
<keyword evidence="2" id="KW-1003">Cell membrane</keyword>
<reference evidence="7 8" key="1">
    <citation type="journal article" date="2021" name="Int. J. Syst. Evol. Microbiol.">
        <title>Clostridium zeae sp. nov., isolated from corn silage.</title>
        <authorList>
            <person name="Kobayashi H."/>
            <person name="Tanizawa Y."/>
            <person name="Yagura M."/>
            <person name="Sakamoto M."/>
            <person name="Ohkuma M."/>
            <person name="Tohno M."/>
        </authorList>
    </citation>
    <scope>NUCLEOTIDE SEQUENCE [LARGE SCALE GENOMIC DNA]</scope>
    <source>
        <strain evidence="7 8">CSC2</strain>
    </source>
</reference>
<feature type="transmembrane region" description="Helical" evidence="6">
    <location>
        <begin position="6"/>
        <end position="26"/>
    </location>
</feature>
<evidence type="ECO:0000256" key="3">
    <source>
        <dbReference type="ARBA" id="ARBA00022692"/>
    </source>
</evidence>
<evidence type="ECO:0000256" key="4">
    <source>
        <dbReference type="ARBA" id="ARBA00022989"/>
    </source>
</evidence>
<name>A0ABQ1EI59_9CLOT</name>
<feature type="transmembrane region" description="Helical" evidence="6">
    <location>
        <begin position="197"/>
        <end position="214"/>
    </location>
</feature>
<dbReference type="PANTHER" id="PTHR32196:SF69">
    <property type="entry name" value="BRANCHED-CHAIN AMINO ACID TRANSPORT SYSTEM, PERMEASE PROTEIN"/>
    <property type="match status" value="1"/>
</dbReference>
<feature type="transmembrane region" description="Helical" evidence="6">
    <location>
        <begin position="226"/>
        <end position="248"/>
    </location>
</feature>
<feature type="transmembrane region" description="Helical" evidence="6">
    <location>
        <begin position="55"/>
        <end position="77"/>
    </location>
</feature>
<evidence type="ECO:0000256" key="6">
    <source>
        <dbReference type="SAM" id="Phobius"/>
    </source>
</evidence>
<comment type="caution">
    <text evidence="7">The sequence shown here is derived from an EMBL/GenBank/DDBJ whole genome shotgun (WGS) entry which is preliminary data.</text>
</comment>
<evidence type="ECO:0000313" key="7">
    <source>
        <dbReference type="EMBL" id="GFZ34517.1"/>
    </source>
</evidence>
<feature type="transmembrane region" description="Helical" evidence="6">
    <location>
        <begin position="254"/>
        <end position="270"/>
    </location>
</feature>
<evidence type="ECO:0000256" key="5">
    <source>
        <dbReference type="ARBA" id="ARBA00023136"/>
    </source>
</evidence>
<evidence type="ECO:0000256" key="2">
    <source>
        <dbReference type="ARBA" id="ARBA00022475"/>
    </source>
</evidence>